<comment type="caution">
    <text evidence="7">The sequence shown here is derived from an EMBL/GenBank/DDBJ whole genome shotgun (WGS) entry which is preliminary data.</text>
</comment>
<evidence type="ECO:0000313" key="7">
    <source>
        <dbReference type="EMBL" id="MEU5711712.1"/>
    </source>
</evidence>
<sequence>MQRETSHQPQGRADEGQVILPGDVGWTGLMTAHMRAIESARQDRLFDDPLATAVVDLARHAIRTDPDGALPTGPKDDQGELTETWYMLSTFLGVRTRYYDSRVTAACAVGIRQLVVLAAGLDARAYRLELPADTTVYEVDTEPVLRFKESVLTRTRLEPTARRRTVVADLRGPWEAALTGVGFDPALPTMWLVEGLFMYLSGPQSERLLDGLTRLSAPGSRLALEYYESIPRPEDVSTVDAAEEAVIARILSFFQDGPPTPPDRWLPSHGWRPEVTTLAAEITARGRVIPEMFRKGRPQEVNLWLAHGTLG</sequence>
<proteinExistence type="inferred from homology"/>
<dbReference type="PANTHER" id="PTHR43619:SF2">
    <property type="entry name" value="S-ADENOSYL-L-METHIONINE-DEPENDENT METHYLTRANSFERASES SUPERFAMILY PROTEIN"/>
    <property type="match status" value="1"/>
</dbReference>
<evidence type="ECO:0000256" key="1">
    <source>
        <dbReference type="ARBA" id="ARBA00003907"/>
    </source>
</evidence>
<dbReference type="GO" id="GO:0032259">
    <property type="term" value="P:methylation"/>
    <property type="evidence" value="ECO:0007669"/>
    <property type="project" value="UniProtKB-KW"/>
</dbReference>
<comment type="function">
    <text evidence="1 6">Exhibits S-adenosyl-L-methionine-dependent methyltransferase activity.</text>
</comment>
<dbReference type="InterPro" id="IPR011610">
    <property type="entry name" value="SAM_mthyl_Trfase_ML2640-like"/>
</dbReference>
<dbReference type="EC" id="2.1.1.-" evidence="6"/>
<dbReference type="GO" id="GO:0008168">
    <property type="term" value="F:methyltransferase activity"/>
    <property type="evidence" value="ECO:0007669"/>
    <property type="project" value="UniProtKB-KW"/>
</dbReference>
<evidence type="ECO:0000256" key="6">
    <source>
        <dbReference type="RuleBase" id="RU362030"/>
    </source>
</evidence>
<keyword evidence="3 6" id="KW-0489">Methyltransferase</keyword>
<dbReference type="Proteomes" id="UP001551011">
    <property type="component" value="Unassembled WGS sequence"/>
</dbReference>
<dbReference type="RefSeq" id="WP_158712591.1">
    <property type="nucleotide sequence ID" value="NZ_JBEXDP010000070.1"/>
</dbReference>
<evidence type="ECO:0000313" key="8">
    <source>
        <dbReference type="Proteomes" id="UP001551011"/>
    </source>
</evidence>
<evidence type="ECO:0000256" key="4">
    <source>
        <dbReference type="ARBA" id="ARBA00022679"/>
    </source>
</evidence>
<dbReference type="Pfam" id="PF04072">
    <property type="entry name" value="LCM"/>
    <property type="match status" value="1"/>
</dbReference>
<evidence type="ECO:0000256" key="2">
    <source>
        <dbReference type="ARBA" id="ARBA00008138"/>
    </source>
</evidence>
<name>A0ABV3AK43_9ACTN</name>
<dbReference type="InterPro" id="IPR007213">
    <property type="entry name" value="Ppm1/Ppm2/Tcmp"/>
</dbReference>
<protein>
    <recommendedName>
        <fullName evidence="6">S-adenosyl-L-methionine-dependent methyltransferase</fullName>
        <ecNumber evidence="6">2.1.1.-</ecNumber>
    </recommendedName>
</protein>
<evidence type="ECO:0000256" key="3">
    <source>
        <dbReference type="ARBA" id="ARBA00022603"/>
    </source>
</evidence>
<accession>A0ABV3AK43</accession>
<gene>
    <name evidence="7" type="ORF">AB0H04_33480</name>
</gene>
<evidence type="ECO:0000256" key="5">
    <source>
        <dbReference type="ARBA" id="ARBA00022691"/>
    </source>
</evidence>
<dbReference type="InterPro" id="IPR029063">
    <property type="entry name" value="SAM-dependent_MTases_sf"/>
</dbReference>
<comment type="similarity">
    <text evidence="2 6">Belongs to the UPF0677 family.</text>
</comment>
<keyword evidence="8" id="KW-1185">Reference proteome</keyword>
<keyword evidence="4 7" id="KW-0808">Transferase</keyword>
<dbReference type="NCBIfam" id="TIGR00027">
    <property type="entry name" value="mthyl_TIGR00027"/>
    <property type="match status" value="1"/>
</dbReference>
<keyword evidence="5 6" id="KW-0949">S-adenosyl-L-methionine</keyword>
<dbReference type="PANTHER" id="PTHR43619">
    <property type="entry name" value="S-ADENOSYL-L-METHIONINE-DEPENDENT METHYLTRANSFERASE YKTD-RELATED"/>
    <property type="match status" value="1"/>
</dbReference>
<dbReference type="EMBL" id="JBFAEG010000029">
    <property type="protein sequence ID" value="MEU5711712.1"/>
    <property type="molecule type" value="Genomic_DNA"/>
</dbReference>
<dbReference type="SUPFAM" id="SSF53335">
    <property type="entry name" value="S-adenosyl-L-methionine-dependent methyltransferases"/>
    <property type="match status" value="1"/>
</dbReference>
<organism evidence="7 8">
    <name type="scientific">Streptomyces flaveolus</name>
    <dbReference type="NCBI Taxonomy" id="67297"/>
    <lineage>
        <taxon>Bacteria</taxon>
        <taxon>Bacillati</taxon>
        <taxon>Actinomycetota</taxon>
        <taxon>Actinomycetes</taxon>
        <taxon>Kitasatosporales</taxon>
        <taxon>Streptomycetaceae</taxon>
        <taxon>Streptomyces</taxon>
    </lineage>
</organism>
<reference evidence="7 8" key="1">
    <citation type="submission" date="2024-06" db="EMBL/GenBank/DDBJ databases">
        <title>The Natural Products Discovery Center: Release of the First 8490 Sequenced Strains for Exploring Actinobacteria Biosynthetic Diversity.</title>
        <authorList>
            <person name="Kalkreuter E."/>
            <person name="Kautsar S.A."/>
            <person name="Yang D."/>
            <person name="Bader C.D."/>
            <person name="Teijaro C.N."/>
            <person name="Fluegel L."/>
            <person name="Davis C.M."/>
            <person name="Simpson J.R."/>
            <person name="Lauterbach L."/>
            <person name="Steele A.D."/>
            <person name="Gui C."/>
            <person name="Meng S."/>
            <person name="Li G."/>
            <person name="Viehrig K."/>
            <person name="Ye F."/>
            <person name="Su P."/>
            <person name="Kiefer A.F."/>
            <person name="Nichols A."/>
            <person name="Cepeda A.J."/>
            <person name="Yan W."/>
            <person name="Fan B."/>
            <person name="Jiang Y."/>
            <person name="Adhikari A."/>
            <person name="Zheng C.-J."/>
            <person name="Schuster L."/>
            <person name="Cowan T.M."/>
            <person name="Smanski M.J."/>
            <person name="Chevrette M.G."/>
            <person name="De Carvalho L.P.S."/>
            <person name="Shen B."/>
        </authorList>
    </citation>
    <scope>NUCLEOTIDE SEQUENCE [LARGE SCALE GENOMIC DNA]</scope>
    <source>
        <strain evidence="7 8">NPDC020594</strain>
    </source>
</reference>
<dbReference type="Gene3D" id="3.40.50.150">
    <property type="entry name" value="Vaccinia Virus protein VP39"/>
    <property type="match status" value="1"/>
</dbReference>